<feature type="compositionally biased region" description="Low complexity" evidence="11">
    <location>
        <begin position="195"/>
        <end position="204"/>
    </location>
</feature>
<reference evidence="14" key="1">
    <citation type="submission" date="2022-04" db="EMBL/GenBank/DDBJ databases">
        <title>Halocatena sp. nov., isolated from a salt lake.</title>
        <authorList>
            <person name="Cui H.-L."/>
        </authorList>
    </citation>
    <scope>NUCLEOTIDE SEQUENCE</scope>
    <source>
        <strain evidence="14">AD-1</strain>
    </source>
</reference>
<accession>A0A8U0A3L0</accession>
<dbReference type="GO" id="GO:0042773">
    <property type="term" value="P:ATP synthesis coupled electron transport"/>
    <property type="evidence" value="ECO:0007669"/>
    <property type="project" value="TreeGrafter"/>
</dbReference>
<keyword evidence="3" id="KW-0813">Transport</keyword>
<dbReference type="KEGG" id="haad:MW046_11410"/>
<evidence type="ECO:0000256" key="7">
    <source>
        <dbReference type="ARBA" id="ARBA00022982"/>
    </source>
</evidence>
<evidence type="ECO:0000256" key="11">
    <source>
        <dbReference type="SAM" id="MobiDB-lite"/>
    </source>
</evidence>
<dbReference type="GO" id="GO:0005507">
    <property type="term" value="F:copper ion binding"/>
    <property type="evidence" value="ECO:0007669"/>
    <property type="project" value="InterPro"/>
</dbReference>
<dbReference type="PROSITE" id="PS00078">
    <property type="entry name" value="COX2"/>
    <property type="match status" value="1"/>
</dbReference>
<dbReference type="InterPro" id="IPR008972">
    <property type="entry name" value="Cupredoxin"/>
</dbReference>
<feature type="domain" description="Cytochrome oxidase subunit II copper A binding" evidence="13">
    <location>
        <begin position="82"/>
        <end position="192"/>
    </location>
</feature>
<dbReference type="GO" id="GO:0016020">
    <property type="term" value="C:membrane"/>
    <property type="evidence" value="ECO:0007669"/>
    <property type="project" value="UniProtKB-SubCell"/>
</dbReference>
<evidence type="ECO:0000256" key="3">
    <source>
        <dbReference type="ARBA" id="ARBA00022448"/>
    </source>
</evidence>
<feature type="region of interest" description="Disordered" evidence="11">
    <location>
        <begin position="195"/>
        <end position="234"/>
    </location>
</feature>
<gene>
    <name evidence="14" type="primary">coxB</name>
    <name evidence="14" type="ORF">MW046_11410</name>
</gene>
<dbReference type="EMBL" id="CP096019">
    <property type="protein sequence ID" value="UPM42557.1"/>
    <property type="molecule type" value="Genomic_DNA"/>
</dbReference>
<keyword evidence="5 12" id="KW-0812">Transmembrane</keyword>
<dbReference type="InterPro" id="IPR014222">
    <property type="entry name" value="Cyt_c_oxidase_su2"/>
</dbReference>
<evidence type="ECO:0000256" key="4">
    <source>
        <dbReference type="ARBA" id="ARBA00022660"/>
    </source>
</evidence>
<dbReference type="GO" id="GO:0016491">
    <property type="term" value="F:oxidoreductase activity"/>
    <property type="evidence" value="ECO:0007669"/>
    <property type="project" value="InterPro"/>
</dbReference>
<feature type="transmembrane region" description="Helical" evidence="12">
    <location>
        <begin position="49"/>
        <end position="71"/>
    </location>
</feature>
<evidence type="ECO:0000256" key="9">
    <source>
        <dbReference type="ARBA" id="ARBA00023008"/>
    </source>
</evidence>
<evidence type="ECO:0000256" key="10">
    <source>
        <dbReference type="ARBA" id="ARBA00023136"/>
    </source>
</evidence>
<evidence type="ECO:0000259" key="13">
    <source>
        <dbReference type="PROSITE" id="PS50857"/>
    </source>
</evidence>
<evidence type="ECO:0000256" key="6">
    <source>
        <dbReference type="ARBA" id="ARBA00022723"/>
    </source>
</evidence>
<evidence type="ECO:0000256" key="12">
    <source>
        <dbReference type="SAM" id="Phobius"/>
    </source>
</evidence>
<protein>
    <submittedName>
        <fullName evidence="14">Cytochrome c oxidase subunit II</fullName>
    </submittedName>
</protein>
<keyword evidence="9" id="KW-0186">Copper</keyword>
<dbReference type="PROSITE" id="PS50857">
    <property type="entry name" value="COX2_CUA"/>
    <property type="match status" value="1"/>
</dbReference>
<proteinExistence type="inferred from homology"/>
<keyword evidence="4" id="KW-0679">Respiratory chain</keyword>
<evidence type="ECO:0000313" key="15">
    <source>
        <dbReference type="Proteomes" id="UP000831768"/>
    </source>
</evidence>
<dbReference type="NCBIfam" id="TIGR02866">
    <property type="entry name" value="CoxB"/>
    <property type="match status" value="1"/>
</dbReference>
<dbReference type="Gene3D" id="2.60.40.420">
    <property type="entry name" value="Cupredoxins - blue copper proteins"/>
    <property type="match status" value="1"/>
</dbReference>
<organism evidence="14 15">
    <name type="scientific">Halocatena salina</name>
    <dbReference type="NCBI Taxonomy" id="2934340"/>
    <lineage>
        <taxon>Archaea</taxon>
        <taxon>Methanobacteriati</taxon>
        <taxon>Methanobacteriota</taxon>
        <taxon>Stenosarchaea group</taxon>
        <taxon>Halobacteria</taxon>
        <taxon>Halobacteriales</taxon>
        <taxon>Natronomonadaceae</taxon>
        <taxon>Halocatena</taxon>
    </lineage>
</organism>
<keyword evidence="10 12" id="KW-0472">Membrane</keyword>
<dbReference type="InterPro" id="IPR001505">
    <property type="entry name" value="Copper_CuA"/>
</dbReference>
<dbReference type="InterPro" id="IPR002429">
    <property type="entry name" value="CcO_II-like_C"/>
</dbReference>
<evidence type="ECO:0000256" key="1">
    <source>
        <dbReference type="ARBA" id="ARBA00004141"/>
    </source>
</evidence>
<dbReference type="SUPFAM" id="SSF49503">
    <property type="entry name" value="Cupredoxins"/>
    <property type="match status" value="1"/>
</dbReference>
<evidence type="ECO:0000256" key="2">
    <source>
        <dbReference type="ARBA" id="ARBA00007866"/>
    </source>
</evidence>
<sequence length="234" mass="25195">MGTVVGIVVISYMVYNAYKYRERDGHEEPMADPLQLGELPQGGGDGKKLAISLTISAIIVVALIGWAYVLLVDVEAGPSPSADPLEVEVEGIQFAWQYEYPNGHTTNTLRVPEDRAVTLTVTSGDVFHTFGIPAFDLKADAIPGQTTQRWFRPNETGTYQAQCFELCGSGHSVMESDVIVMEPTEFEQWYAETGSGTNTAATGNPSDAGSTPADRTANDSSAASIQRVVTTLQQ</sequence>
<name>A0A8U0A3L0_9EURY</name>
<keyword evidence="8 12" id="KW-1133">Transmembrane helix</keyword>
<feature type="compositionally biased region" description="Polar residues" evidence="11">
    <location>
        <begin position="218"/>
        <end position="234"/>
    </location>
</feature>
<keyword evidence="15" id="KW-1185">Reference proteome</keyword>
<keyword evidence="7" id="KW-0249">Electron transport</keyword>
<evidence type="ECO:0000256" key="5">
    <source>
        <dbReference type="ARBA" id="ARBA00022692"/>
    </source>
</evidence>
<keyword evidence="6" id="KW-0479">Metal-binding</keyword>
<comment type="similarity">
    <text evidence="2">Belongs to the cytochrome c oxidase subunit 2 family.</text>
</comment>
<dbReference type="PANTHER" id="PTHR22888">
    <property type="entry name" value="CYTOCHROME C OXIDASE, SUBUNIT II"/>
    <property type="match status" value="1"/>
</dbReference>
<dbReference type="PANTHER" id="PTHR22888:SF9">
    <property type="entry name" value="CYTOCHROME C OXIDASE SUBUNIT 2"/>
    <property type="match status" value="1"/>
</dbReference>
<dbReference type="InterPro" id="IPR045187">
    <property type="entry name" value="CcO_II"/>
</dbReference>
<dbReference type="Proteomes" id="UP000831768">
    <property type="component" value="Chromosome"/>
</dbReference>
<evidence type="ECO:0000256" key="8">
    <source>
        <dbReference type="ARBA" id="ARBA00022989"/>
    </source>
</evidence>
<evidence type="ECO:0000313" key="14">
    <source>
        <dbReference type="EMBL" id="UPM42557.1"/>
    </source>
</evidence>
<dbReference type="GO" id="GO:0004129">
    <property type="term" value="F:cytochrome-c oxidase activity"/>
    <property type="evidence" value="ECO:0007669"/>
    <property type="project" value="InterPro"/>
</dbReference>
<dbReference type="AlphaFoldDB" id="A0A8U0A3L0"/>
<comment type="subcellular location">
    <subcellularLocation>
        <location evidence="1">Membrane</location>
        <topology evidence="1">Multi-pass membrane protein</topology>
    </subcellularLocation>
</comment>
<dbReference type="Pfam" id="PF00116">
    <property type="entry name" value="COX2"/>
    <property type="match status" value="1"/>
</dbReference>